<name>A0ACC2UEG9_9FUNG</name>
<organism evidence="1 2">
    <name type="scientific">Entomophthora muscae</name>
    <dbReference type="NCBI Taxonomy" id="34485"/>
    <lineage>
        <taxon>Eukaryota</taxon>
        <taxon>Fungi</taxon>
        <taxon>Fungi incertae sedis</taxon>
        <taxon>Zoopagomycota</taxon>
        <taxon>Entomophthoromycotina</taxon>
        <taxon>Entomophthoromycetes</taxon>
        <taxon>Entomophthorales</taxon>
        <taxon>Entomophthoraceae</taxon>
        <taxon>Entomophthora</taxon>
    </lineage>
</organism>
<keyword evidence="2" id="KW-1185">Reference proteome</keyword>
<accession>A0ACC2UEG9</accession>
<proteinExistence type="predicted"/>
<reference evidence="1" key="1">
    <citation type="submission" date="2022-04" db="EMBL/GenBank/DDBJ databases">
        <title>Genome of the entomopathogenic fungus Entomophthora muscae.</title>
        <authorList>
            <person name="Elya C."/>
            <person name="Lovett B.R."/>
            <person name="Lee E."/>
            <person name="Macias A.M."/>
            <person name="Hajek A.E."/>
            <person name="De Bivort B.L."/>
            <person name="Kasson M.T."/>
            <person name="De Fine Licht H.H."/>
            <person name="Stajich J.E."/>
        </authorList>
    </citation>
    <scope>NUCLEOTIDE SEQUENCE</scope>
    <source>
        <strain evidence="1">Berkeley</strain>
    </source>
</reference>
<comment type="caution">
    <text evidence="1">The sequence shown here is derived from an EMBL/GenBank/DDBJ whole genome shotgun (WGS) entry which is preliminary data.</text>
</comment>
<gene>
    <name evidence="1" type="ORF">DSO57_1014085</name>
</gene>
<feature type="non-terminal residue" evidence="1">
    <location>
        <position position="1"/>
    </location>
</feature>
<dbReference type="EMBL" id="QTSX02000763">
    <property type="protein sequence ID" value="KAJ9085433.1"/>
    <property type="molecule type" value="Genomic_DNA"/>
</dbReference>
<evidence type="ECO:0000313" key="1">
    <source>
        <dbReference type="EMBL" id="KAJ9085433.1"/>
    </source>
</evidence>
<protein>
    <submittedName>
        <fullName evidence="1">Uncharacterized protein</fullName>
    </submittedName>
</protein>
<dbReference type="Proteomes" id="UP001165960">
    <property type="component" value="Unassembled WGS sequence"/>
</dbReference>
<sequence>DDNPPGYESLPTPHNFVSNPLVPDDESFPKVPAFNTGSLGGKTSKSINEESIKPATLLSNTFPANPTYTIATNVKLPAPDAGSFPKIPTCDTGRLLGEISESTNKNIPKPAQNLGNGAGSEYLPNNNYQVVKQKFSKTYSAEIANSDSPIPDATLPYLES</sequence>
<evidence type="ECO:0000313" key="2">
    <source>
        <dbReference type="Proteomes" id="UP001165960"/>
    </source>
</evidence>